<accession>A0ABS1LPE0</accession>
<keyword evidence="2" id="KW-1185">Reference proteome</keyword>
<evidence type="ECO:0000313" key="1">
    <source>
        <dbReference type="EMBL" id="MBL0888089.1"/>
    </source>
</evidence>
<evidence type="ECO:0000313" key="2">
    <source>
        <dbReference type="Proteomes" id="UP000675409"/>
    </source>
</evidence>
<sequence>MTEPTLRIVTDRGLVQDDPSAFQLLVLLQEIRRGSENFLVAHRLSRPEHYFQTVRADAVRGRAQDCYGTRAASGYLIEYRDGSPDRHYQAECATHTEVHDAVTGWAEGRDGWHEPYAWTRLDLGAR</sequence>
<protein>
    <submittedName>
        <fullName evidence="1">Uncharacterized protein</fullName>
    </submittedName>
</protein>
<dbReference type="Proteomes" id="UP000675409">
    <property type="component" value="Unassembled WGS sequence"/>
</dbReference>
<gene>
    <name evidence="1" type="ORF">HGK34_17660</name>
</gene>
<dbReference type="RefSeq" id="WP_201849826.1">
    <property type="nucleotide sequence ID" value="NZ_JABBYC010000043.1"/>
</dbReference>
<reference evidence="1 2" key="1">
    <citation type="journal article" date="2021" name="Arch. Microbiol.">
        <title>Myceligenerans indicum sp. nov., an actinobacterium isolated from mangrove sediment of Sundarbans, India.</title>
        <authorList>
            <person name="Asha K."/>
            <person name="Bhadury P."/>
        </authorList>
    </citation>
    <scope>NUCLEOTIDE SEQUENCE [LARGE SCALE GENOMIC DNA]</scope>
    <source>
        <strain evidence="1 2">I2</strain>
    </source>
</reference>
<name>A0ABS1LPE0_9MICO</name>
<organism evidence="1 2">
    <name type="scientific">Myceligenerans indicum</name>
    <dbReference type="NCBI Taxonomy" id="2593663"/>
    <lineage>
        <taxon>Bacteria</taxon>
        <taxon>Bacillati</taxon>
        <taxon>Actinomycetota</taxon>
        <taxon>Actinomycetes</taxon>
        <taxon>Micrococcales</taxon>
        <taxon>Promicromonosporaceae</taxon>
        <taxon>Myceligenerans</taxon>
    </lineage>
</organism>
<proteinExistence type="predicted"/>
<dbReference type="EMBL" id="JABBYC010000043">
    <property type="protein sequence ID" value="MBL0888089.1"/>
    <property type="molecule type" value="Genomic_DNA"/>
</dbReference>
<comment type="caution">
    <text evidence="1">The sequence shown here is derived from an EMBL/GenBank/DDBJ whole genome shotgun (WGS) entry which is preliminary data.</text>
</comment>